<keyword evidence="2" id="KW-0732">Signal</keyword>
<evidence type="ECO:0000313" key="4">
    <source>
        <dbReference type="EMBL" id="KAA8577718.1"/>
    </source>
</evidence>
<dbReference type="InterPro" id="IPR040648">
    <property type="entry name" value="HMGXB3_CxC4"/>
</dbReference>
<dbReference type="AlphaFoldDB" id="A0A5J5C829"/>
<accession>A0A5J5C829</accession>
<feature type="signal peptide" evidence="2">
    <location>
        <begin position="1"/>
        <end position="16"/>
    </location>
</feature>
<name>A0A5J5C829_9PERO</name>
<evidence type="ECO:0000256" key="2">
    <source>
        <dbReference type="SAM" id="SignalP"/>
    </source>
</evidence>
<evidence type="ECO:0000256" key="1">
    <source>
        <dbReference type="SAM" id="MobiDB-lite"/>
    </source>
</evidence>
<dbReference type="PANTHER" id="PTHR17609:SF3">
    <property type="entry name" value="SAP DOMAIN-CONTAINING PROTEIN"/>
    <property type="match status" value="1"/>
</dbReference>
<dbReference type="PANTHER" id="PTHR17609">
    <property type="entry name" value="HMG DOMAIN-CONTAINING PROTEIN 3"/>
    <property type="match status" value="1"/>
</dbReference>
<feature type="chain" id="PRO_5023868659" description="HMG domain-containing protein" evidence="2">
    <location>
        <begin position="17"/>
        <end position="271"/>
    </location>
</feature>
<organism evidence="4 5">
    <name type="scientific">Etheostoma spectabile</name>
    <name type="common">orangethroat darter</name>
    <dbReference type="NCBI Taxonomy" id="54343"/>
    <lineage>
        <taxon>Eukaryota</taxon>
        <taxon>Metazoa</taxon>
        <taxon>Chordata</taxon>
        <taxon>Craniata</taxon>
        <taxon>Vertebrata</taxon>
        <taxon>Euteleostomi</taxon>
        <taxon>Actinopterygii</taxon>
        <taxon>Neopterygii</taxon>
        <taxon>Teleostei</taxon>
        <taxon>Neoteleostei</taxon>
        <taxon>Acanthomorphata</taxon>
        <taxon>Eupercaria</taxon>
        <taxon>Perciformes</taxon>
        <taxon>Percoidei</taxon>
        <taxon>Percidae</taxon>
        <taxon>Etheostomatinae</taxon>
        <taxon>Etheostoma</taxon>
    </lineage>
</organism>
<comment type="caution">
    <text evidence="4">The sequence shown here is derived from an EMBL/GenBank/DDBJ whole genome shotgun (WGS) entry which is preliminary data.</text>
</comment>
<reference evidence="4 5" key="1">
    <citation type="submission" date="2019-08" db="EMBL/GenBank/DDBJ databases">
        <title>A chromosome-level genome assembly, high-density linkage maps, and genome scans reveal the genomic architecture of hybrid incompatibilities underlying speciation via character displacement in darters (Percidae: Etheostominae).</title>
        <authorList>
            <person name="Moran R.L."/>
            <person name="Catchen J.M."/>
            <person name="Fuller R.C."/>
        </authorList>
    </citation>
    <scope>NUCLEOTIDE SEQUENCE [LARGE SCALE GENOMIC DNA]</scope>
    <source>
        <strain evidence="4">EspeVRDwgs_2016</strain>
        <tissue evidence="4">Muscle</tissue>
    </source>
</reference>
<dbReference type="EMBL" id="VOFY01002099">
    <property type="protein sequence ID" value="KAA8577718.1"/>
    <property type="molecule type" value="Genomic_DNA"/>
</dbReference>
<feature type="non-terminal residue" evidence="4">
    <location>
        <position position="1"/>
    </location>
</feature>
<proteinExistence type="predicted"/>
<dbReference type="Proteomes" id="UP000327493">
    <property type="component" value="Unassembled WGS sequence"/>
</dbReference>
<dbReference type="InterPro" id="IPR039598">
    <property type="entry name" value="HMGXB3"/>
</dbReference>
<sequence length="271" mass="30810">WCCPCWSRRGRRFSCLCWSCRCPIILHRPLLPLQILHRPLSPPRSSTGHCRPSRPFTGHSHPSDPPQATFAPPAPPQAPKQTTLAPEDPQQQPIISTGKRRTSRDGKQLGTLPKHLTLKEYRCKECDDILTDPILITSKGRILMTTGIVEGISTYSKSCVKCGMFYRHQEWDEGLHNFDDHIILPLHLCLTIRNALQRHTAVSRVVETIEATEGVSFPNKERVLQGYLHFEALTEHDYNFACVEEVRALCEQWGLDSKGSNDGSLYYDKEQ</sequence>
<dbReference type="Pfam" id="PF18717">
    <property type="entry name" value="CxC4"/>
    <property type="match status" value="1"/>
</dbReference>
<protein>
    <recommendedName>
        <fullName evidence="3">HMG domain-containing protein</fullName>
    </recommendedName>
</protein>
<keyword evidence="5" id="KW-1185">Reference proteome</keyword>
<feature type="region of interest" description="Disordered" evidence="1">
    <location>
        <begin position="42"/>
        <end position="110"/>
    </location>
</feature>
<feature type="domain" description="HMG" evidence="3">
    <location>
        <begin position="111"/>
        <end position="222"/>
    </location>
</feature>
<evidence type="ECO:0000313" key="5">
    <source>
        <dbReference type="Proteomes" id="UP000327493"/>
    </source>
</evidence>
<evidence type="ECO:0000259" key="3">
    <source>
        <dbReference type="Pfam" id="PF18717"/>
    </source>
</evidence>
<gene>
    <name evidence="4" type="ORF">FQN60_018723</name>
</gene>